<dbReference type="Proteomes" id="UP001299283">
    <property type="component" value="Unassembled WGS sequence"/>
</dbReference>
<organism evidence="2 3">
    <name type="scientific">[Mycobacterium] vasticus</name>
    <dbReference type="NCBI Taxonomy" id="2875777"/>
    <lineage>
        <taxon>Bacteria</taxon>
        <taxon>Bacillati</taxon>
        <taxon>Actinomycetota</taxon>
        <taxon>Actinomycetes</taxon>
        <taxon>Mycobacteriales</taxon>
        <taxon>Mycobacteriaceae</taxon>
        <taxon>Mycolicibacter</taxon>
    </lineage>
</organism>
<name>A0ABU5Z0X5_9MYCO</name>
<gene>
    <name evidence="2" type="ORF">K5L39_17725</name>
</gene>
<dbReference type="EMBL" id="JAYJJQ010000020">
    <property type="protein sequence ID" value="MEB3071027.1"/>
    <property type="molecule type" value="Genomic_DNA"/>
</dbReference>
<keyword evidence="1" id="KW-0472">Membrane</keyword>
<keyword evidence="1" id="KW-0812">Transmembrane</keyword>
<keyword evidence="3" id="KW-1185">Reference proteome</keyword>
<proteinExistence type="predicted"/>
<comment type="caution">
    <text evidence="2">The sequence shown here is derived from an EMBL/GenBank/DDBJ whole genome shotgun (WGS) entry which is preliminary data.</text>
</comment>
<evidence type="ECO:0000313" key="2">
    <source>
        <dbReference type="EMBL" id="MEB3071027.1"/>
    </source>
</evidence>
<sequence>MLIIALVLAAIGLAALVFAVVTSNALVAWVCIGASLLGVLLLIVDALRERRRQAAGVAAGAVAAGTAEAPAAVDDDDDVAVEADEAVVAVDTAVDGTSGSLDDADAADKVAVGAETSEEEAVPATLGEAIGGGFEVDSAD</sequence>
<reference evidence="2 3" key="1">
    <citation type="submission" date="2023-12" db="EMBL/GenBank/DDBJ databases">
        <title>Description of new species of Mycobacterium terrae complex isolated from sewage at the Sao Paulo Zoological Park Foundation in Brazil.</title>
        <authorList>
            <person name="Romagnoli C.L."/>
            <person name="Conceicao E.C."/>
            <person name="Machado E."/>
            <person name="Barreto L.B.P.F."/>
            <person name="Sharma A."/>
            <person name="Silva N.M."/>
            <person name="Marques L.E."/>
            <person name="Juliana M.A."/>
            <person name="Lourenco M.C.S."/>
            <person name="Digiampietri L.A."/>
            <person name="Suffys P.N."/>
            <person name="Viana-Niero C."/>
        </authorList>
    </citation>
    <scope>NUCLEOTIDE SEQUENCE [LARGE SCALE GENOMIC DNA]</scope>
    <source>
        <strain evidence="2 3">MYC017</strain>
    </source>
</reference>
<protein>
    <recommendedName>
        <fullName evidence="4">Transmembrane protein</fullName>
    </recommendedName>
</protein>
<keyword evidence="1" id="KW-1133">Transmembrane helix</keyword>
<feature type="transmembrane region" description="Helical" evidence="1">
    <location>
        <begin position="29"/>
        <end position="47"/>
    </location>
</feature>
<dbReference type="RefSeq" id="WP_225399451.1">
    <property type="nucleotide sequence ID" value="NZ_JAYJJQ010000020.1"/>
</dbReference>
<evidence type="ECO:0000313" key="3">
    <source>
        <dbReference type="Proteomes" id="UP001299283"/>
    </source>
</evidence>
<evidence type="ECO:0008006" key="4">
    <source>
        <dbReference type="Google" id="ProtNLM"/>
    </source>
</evidence>
<accession>A0ABU5Z0X5</accession>
<evidence type="ECO:0000256" key="1">
    <source>
        <dbReference type="SAM" id="Phobius"/>
    </source>
</evidence>